<sequence length="1242" mass="137627">MSATRLTDGHIAKLVRDARDPKPADTTKLKSGEMQLFGYYKPSLEAGDYVIEATQTVTSGNQSLQFWNTKASDAQGNQAGQEFEVVVPRFSLDPKLINSYYPPDGHQDEARILPHLVLNDPHYPWEISPGKTQNLAEPIDPDTITNQSGETKTVKRSMVPWVALLVFNPEDLHFTTLDEPKSLNLPGFKVDADLKMQNANGTFSMQVKDYFSTIAESARIDYAAGFTGDDTGLAERTGSTDLVNIIFPTKDLVTKLFSISDSPKPMAPNSGSQPSSPQAPDPPPHQGIEQYKYMAHVRHINTEGCPDAGVEEEGMFSIVVSPRPGALHDSVLSGNVWKDLPSDLSQPRTQVVHLVSIEHLDSTLDSWINPPTTSPSSPNAPAPPTDRVGLVSLFSWIYQTLPPNPVNFVDTMRNLTENRQMLRIDDKLLFQLESGANAAPSDGNVKSQVSKILADRLKMGYTLSRWRTQTGEESTALNRGALVPLNVPSPPAPATIPDCSTTSQDYQILDPQTGLMDLSYSSAWQLGKLLAISDTAFSAALMRFRSVVRNAAADNTRMQLNDMTPGKDLFKTVLPVMQSVQKKSIGQTGDPQRIKAPVNRTVLADVTDSTALPVLKEYLQKAIASNAASGKDAQGNPIPYTGFDKTKPSNSDWPIIHDWLAEKLSLGGIPPQYLIPEPSFVPPESLRFFYIDDFWLDCLLDGALSVANHMDEKDDFVRREIKKMFNGYLDNVIPDAGIKPQIPCCGFIIRSKLVKAMPDMRITVKWNDPDNRSPVCRWTKWDDQTLMCLLDRQFQELSSITLAQPQHQQRYAIGSSISAVEGSEDVTFVLARLSTQPPGIFPDEGKELSKATTTNWLNFPNRCLRIQEMANGIHQALLDRSTTEKPYVDKTANSCEVGLELNDPSYFFQLTPPPAIDNTPHDRSGQVLTPPPPTGSHNRQLFVRDPPETSVSEATKPQSMTNRSELKASVMNTKSIPSAPKASSQSQRLLPTTRSPHQQLRMQPRPPPNPNKKTALPPPAGRPSISNLARKFKLTVFADYKGPPTRVQMPGHDNYAKDDFVPARNIFYFDLIFDLRKVVTKSDYHLVKIAVDIPMHTQNSPTDAVHETLVSDTYDGAGVRMLSNQRFIPFLTYDSSNNVSNMHIELIPRSTNLDYEIVLDDDRTAELSFRLAEPRISDVLANTTAVEVDGERRKLEVGKCLVRWTEYYSTSAFPDGEATPFGTYAVIKTAATDEKVDPRDGV</sequence>
<gene>
    <name evidence="2" type="ORF">LTR25_005244</name>
</gene>
<feature type="region of interest" description="Disordered" evidence="1">
    <location>
        <begin position="908"/>
        <end position="1025"/>
    </location>
</feature>
<dbReference type="Proteomes" id="UP001345827">
    <property type="component" value="Unassembled WGS sequence"/>
</dbReference>
<feature type="region of interest" description="Disordered" evidence="1">
    <location>
        <begin position="261"/>
        <end position="287"/>
    </location>
</feature>
<dbReference type="EMBL" id="JAXLQG010000008">
    <property type="protein sequence ID" value="KAK5536570.1"/>
    <property type="molecule type" value="Genomic_DNA"/>
</dbReference>
<protein>
    <submittedName>
        <fullName evidence="2">Uncharacterized protein</fullName>
    </submittedName>
</protein>
<name>A0AAV9Q8U3_9PEZI</name>
<comment type="caution">
    <text evidence="2">The sequence shown here is derived from an EMBL/GenBank/DDBJ whole genome shotgun (WGS) entry which is preliminary data.</text>
</comment>
<reference evidence="2 3" key="1">
    <citation type="submission" date="2023-06" db="EMBL/GenBank/DDBJ databases">
        <title>Black Yeasts Isolated from many extreme environments.</title>
        <authorList>
            <person name="Coleine C."/>
            <person name="Stajich J.E."/>
            <person name="Selbmann L."/>
        </authorList>
    </citation>
    <scope>NUCLEOTIDE SEQUENCE [LARGE SCALE GENOMIC DNA]</scope>
    <source>
        <strain evidence="2 3">CCFEE 5887</strain>
    </source>
</reference>
<evidence type="ECO:0000313" key="3">
    <source>
        <dbReference type="Proteomes" id="UP001345827"/>
    </source>
</evidence>
<evidence type="ECO:0000256" key="1">
    <source>
        <dbReference type="SAM" id="MobiDB-lite"/>
    </source>
</evidence>
<keyword evidence="3" id="KW-1185">Reference proteome</keyword>
<feature type="compositionally biased region" description="Pro residues" evidence="1">
    <location>
        <begin position="1004"/>
        <end position="1021"/>
    </location>
</feature>
<evidence type="ECO:0000313" key="2">
    <source>
        <dbReference type="EMBL" id="KAK5536570.1"/>
    </source>
</evidence>
<feature type="compositionally biased region" description="Polar residues" evidence="1">
    <location>
        <begin position="970"/>
        <end position="1001"/>
    </location>
</feature>
<accession>A0AAV9Q8U3</accession>
<feature type="compositionally biased region" description="Polar residues" evidence="1">
    <location>
        <begin position="949"/>
        <end position="963"/>
    </location>
</feature>
<proteinExistence type="predicted"/>
<dbReference type="AlphaFoldDB" id="A0AAV9Q8U3"/>
<organism evidence="2 3">
    <name type="scientific">Vermiconidia calcicola</name>
    <dbReference type="NCBI Taxonomy" id="1690605"/>
    <lineage>
        <taxon>Eukaryota</taxon>
        <taxon>Fungi</taxon>
        <taxon>Dikarya</taxon>
        <taxon>Ascomycota</taxon>
        <taxon>Pezizomycotina</taxon>
        <taxon>Dothideomycetes</taxon>
        <taxon>Dothideomycetidae</taxon>
        <taxon>Mycosphaerellales</taxon>
        <taxon>Extremaceae</taxon>
        <taxon>Vermiconidia</taxon>
    </lineage>
</organism>